<reference evidence="10 11" key="1">
    <citation type="submission" date="2024-05" db="EMBL/GenBank/DDBJ databases">
        <title>Culex pipiens pipiens assembly and annotation.</title>
        <authorList>
            <person name="Alout H."/>
            <person name="Durand T."/>
        </authorList>
    </citation>
    <scope>NUCLEOTIDE SEQUENCE [LARGE SCALE GENOMIC DNA]</scope>
    <source>
        <strain evidence="10">HA-2024</strain>
        <tissue evidence="10">Whole body</tissue>
    </source>
</reference>
<name>A0ABD1D6B3_CULPP</name>
<evidence type="ECO:0000313" key="11">
    <source>
        <dbReference type="Proteomes" id="UP001562425"/>
    </source>
</evidence>
<feature type="transmembrane region" description="Helical" evidence="8">
    <location>
        <begin position="320"/>
        <end position="338"/>
    </location>
</feature>
<evidence type="ECO:0008006" key="12">
    <source>
        <dbReference type="Google" id="ProtNLM"/>
    </source>
</evidence>
<keyword evidence="7" id="KW-0325">Glycoprotein</keyword>
<evidence type="ECO:0000256" key="5">
    <source>
        <dbReference type="ARBA" id="ARBA00023136"/>
    </source>
</evidence>
<keyword evidence="2" id="KW-1003">Cell membrane</keyword>
<evidence type="ECO:0000256" key="4">
    <source>
        <dbReference type="ARBA" id="ARBA00022989"/>
    </source>
</evidence>
<dbReference type="Proteomes" id="UP001562425">
    <property type="component" value="Unassembled WGS sequence"/>
</dbReference>
<keyword evidence="6" id="KW-0675">Receptor</keyword>
<keyword evidence="11" id="KW-1185">Reference proteome</keyword>
<dbReference type="PANTHER" id="PTHR42643">
    <property type="entry name" value="IONOTROPIC RECEPTOR 20A-RELATED"/>
    <property type="match status" value="1"/>
</dbReference>
<dbReference type="PANTHER" id="PTHR42643:SF41">
    <property type="entry name" value="IONOTROPIC RECEPTOR 20A-RELATED"/>
    <property type="match status" value="1"/>
</dbReference>
<gene>
    <name evidence="10" type="ORF">pipiens_012197</name>
</gene>
<proteinExistence type="predicted"/>
<evidence type="ECO:0000256" key="9">
    <source>
        <dbReference type="SAM" id="SignalP"/>
    </source>
</evidence>
<keyword evidence="5 8" id="KW-0472">Membrane</keyword>
<organism evidence="10 11">
    <name type="scientific">Culex pipiens pipiens</name>
    <name type="common">Northern house mosquito</name>
    <dbReference type="NCBI Taxonomy" id="38569"/>
    <lineage>
        <taxon>Eukaryota</taxon>
        <taxon>Metazoa</taxon>
        <taxon>Ecdysozoa</taxon>
        <taxon>Arthropoda</taxon>
        <taxon>Hexapoda</taxon>
        <taxon>Insecta</taxon>
        <taxon>Pterygota</taxon>
        <taxon>Neoptera</taxon>
        <taxon>Endopterygota</taxon>
        <taxon>Diptera</taxon>
        <taxon>Nematocera</taxon>
        <taxon>Culicoidea</taxon>
        <taxon>Culicidae</taxon>
        <taxon>Culicinae</taxon>
        <taxon>Culicini</taxon>
        <taxon>Culex</taxon>
        <taxon>Culex</taxon>
    </lineage>
</organism>
<evidence type="ECO:0000256" key="7">
    <source>
        <dbReference type="ARBA" id="ARBA00023180"/>
    </source>
</evidence>
<evidence type="ECO:0000256" key="8">
    <source>
        <dbReference type="SAM" id="Phobius"/>
    </source>
</evidence>
<dbReference type="AlphaFoldDB" id="A0ABD1D6B3"/>
<evidence type="ECO:0000256" key="6">
    <source>
        <dbReference type="ARBA" id="ARBA00023170"/>
    </source>
</evidence>
<evidence type="ECO:0000256" key="1">
    <source>
        <dbReference type="ARBA" id="ARBA00004651"/>
    </source>
</evidence>
<protein>
    <recommendedName>
        <fullName evidence="12">Ionotropic receptor</fullName>
    </recommendedName>
</protein>
<evidence type="ECO:0000256" key="2">
    <source>
        <dbReference type="ARBA" id="ARBA00022475"/>
    </source>
</evidence>
<comment type="subcellular location">
    <subcellularLocation>
        <location evidence="1">Cell membrane</location>
        <topology evidence="1">Multi-pass membrane protein</topology>
    </subcellularLocation>
</comment>
<feature type="chain" id="PRO_5044815212" description="Ionotropic receptor" evidence="9">
    <location>
        <begin position="18"/>
        <end position="551"/>
    </location>
</feature>
<comment type="caution">
    <text evidence="10">The sequence shown here is derived from an EMBL/GenBank/DDBJ whole genome shotgun (WGS) entry which is preliminary data.</text>
</comment>
<feature type="non-terminal residue" evidence="10">
    <location>
        <position position="551"/>
    </location>
</feature>
<dbReference type="EMBL" id="JBEHCU010007767">
    <property type="protein sequence ID" value="KAL1392820.1"/>
    <property type="molecule type" value="Genomic_DNA"/>
</dbReference>
<dbReference type="GO" id="GO:0005886">
    <property type="term" value="C:plasma membrane"/>
    <property type="evidence" value="ECO:0007669"/>
    <property type="project" value="UniProtKB-SubCell"/>
</dbReference>
<evidence type="ECO:0000256" key="3">
    <source>
        <dbReference type="ARBA" id="ARBA00022692"/>
    </source>
</evidence>
<dbReference type="InterPro" id="IPR052192">
    <property type="entry name" value="Insect_Ionotropic_Sensory_Rcpt"/>
</dbReference>
<accession>A0ABD1D6B3</accession>
<keyword evidence="4 8" id="KW-1133">Transmembrane helix</keyword>
<evidence type="ECO:0000313" key="10">
    <source>
        <dbReference type="EMBL" id="KAL1392820.1"/>
    </source>
</evidence>
<sequence>MVIAGRLLLLLIPYIECISSTSKYPKTLVTYTVSLIEHLASKQSEIFDCWLYHACSDPPGTSGLLQEIAVQLQRIPRRTIDSRFPWSGDASEWKAPSLVIIHVEFTSHKPAVMDNVGELLGFLDRQTKILVLLSTRSRLISVVTFASPITTGKLFNMAFLSVDQELLIFPDIKAKRFAKFRKLWAHEAMFPDQSRYLHGTPLWYSVFNGLLNACIGNNCAGYDVSVVEEFARYLNTTTHYERFVCPYKIDRRKQSVAECVYSVMMEPDCLLDVFADPSTAINYMKHYQEEPIPHDKVLIAPRGRSLNIAELFLRPFQTKLWILFFIGMASVKLISLLIPNAFKNDPLLLPICGFERLNLNQADRKEKVVMISLIVLFFFVSNAYESKIISLMSSKPRITAVTTIQDILDTGTPVKAGYMSEVEFPIFKSLYIYQDESPNQLDGTSVYLTNGAIAAHMVQRKVNWDYESNQPRYKVMHEVLALLIGFYPMPIRSALKPHFRFVLKALREAGILDRWRRDWFKRGDLRYSDPTQAGGVNPGSDILKFLDLRPA</sequence>
<keyword evidence="3 8" id="KW-0812">Transmembrane</keyword>
<keyword evidence="9" id="KW-0732">Signal</keyword>
<feature type="signal peptide" evidence="9">
    <location>
        <begin position="1"/>
        <end position="17"/>
    </location>
</feature>
<feature type="transmembrane region" description="Helical" evidence="8">
    <location>
        <begin position="368"/>
        <end position="384"/>
    </location>
</feature>